<evidence type="ECO:0000259" key="9">
    <source>
        <dbReference type="Pfam" id="PF00593"/>
    </source>
</evidence>
<dbReference type="PANTHER" id="PTHR30069">
    <property type="entry name" value="TONB-DEPENDENT OUTER MEMBRANE RECEPTOR"/>
    <property type="match status" value="1"/>
</dbReference>
<dbReference type="AlphaFoldDB" id="A0A3B1B3G8"/>
<dbReference type="Gene3D" id="2.40.170.20">
    <property type="entry name" value="TonB-dependent receptor, beta-barrel domain"/>
    <property type="match status" value="1"/>
</dbReference>
<evidence type="ECO:0000256" key="8">
    <source>
        <dbReference type="ARBA" id="ARBA00023237"/>
    </source>
</evidence>
<keyword evidence="8" id="KW-0998">Cell outer membrane</keyword>
<dbReference type="GO" id="GO:0006811">
    <property type="term" value="P:monoatomic ion transport"/>
    <property type="evidence" value="ECO:0007669"/>
    <property type="project" value="UniProtKB-KW"/>
</dbReference>
<evidence type="ECO:0000256" key="7">
    <source>
        <dbReference type="ARBA" id="ARBA00023136"/>
    </source>
</evidence>
<dbReference type="Pfam" id="PF07715">
    <property type="entry name" value="Plug"/>
    <property type="match status" value="1"/>
</dbReference>
<keyword evidence="6" id="KW-0798">TonB box</keyword>
<evidence type="ECO:0000256" key="2">
    <source>
        <dbReference type="ARBA" id="ARBA00022448"/>
    </source>
</evidence>
<dbReference type="Gene3D" id="2.170.130.10">
    <property type="entry name" value="TonB-dependent receptor, plug domain"/>
    <property type="match status" value="1"/>
</dbReference>
<keyword evidence="7" id="KW-0472">Membrane</keyword>
<dbReference type="SUPFAM" id="SSF56935">
    <property type="entry name" value="Porins"/>
    <property type="match status" value="1"/>
</dbReference>
<feature type="domain" description="TonB-dependent receptor-like beta-barrel" evidence="9">
    <location>
        <begin position="175"/>
        <end position="587"/>
    </location>
</feature>
<feature type="domain" description="TonB-dependent receptor plug" evidence="10">
    <location>
        <begin position="46"/>
        <end position="152"/>
    </location>
</feature>
<sequence>MKITPRLKPAQLIAIAIILALPYTSTTAITELDTINVTATRTAQTVDETLAAVTVITRDDIDKLQDHDLTELLDGLSGLTITNTGGLGKAASIRLRGTGSGHTLVIIDGVRIGSATLGTTALEHLPLQNIDRIEVVRGPLSHLYGADAVGGVIQIFTRKGRQGAQIDAEVGYGSRDTTDSSLGISGAHGGTDYSLRVSQLKSDGFSARKDNNPDKDGYRNQSIAAQIGHRFNNGLKLGVNILHADGNTEYDSAWTPASDYSSDFVQQSVSGQLEYAPAEWWDISLSAGETKDEITNITDGTAVSFFDTERRQVSWQNDFFIDDESILTLGMDFLHETVDVSSTYTEDKRHNSGYFIQYQSSFGANNFTLALRHDDSDAYENRNTGNIAWGYDFSKSLRLSASYGTAFKAPTFNDLYYSDTWGSHGHTDTRPEKSKSVELALKGQQGWGHWSLNIFRTSIIDLISWVPIAPGSWVSHPQNISKARIKGFEASISTALAGWDITGNLTLLDPRDTTTNKILVQRHKRTLRIDIDQSFGKTAVGATLQARSYNYDDTANNQRISGFGTLDLRASHKVSTNWRIRTKISNLFNKDYETIRGYNTDDRAVFVAVSYQSK</sequence>
<protein>
    <submittedName>
        <fullName evidence="11">Outer membrane vitamin B12 receptor BtuB</fullName>
    </submittedName>
</protein>
<dbReference type="InterPro" id="IPR039426">
    <property type="entry name" value="TonB-dep_rcpt-like"/>
</dbReference>
<keyword evidence="5" id="KW-0406">Ion transport</keyword>
<dbReference type="PROSITE" id="PS52016">
    <property type="entry name" value="TONB_DEPENDENT_REC_3"/>
    <property type="match status" value="1"/>
</dbReference>
<keyword evidence="2" id="KW-0813">Transport</keyword>
<dbReference type="CDD" id="cd01347">
    <property type="entry name" value="ligand_gated_channel"/>
    <property type="match status" value="1"/>
</dbReference>
<evidence type="ECO:0000256" key="5">
    <source>
        <dbReference type="ARBA" id="ARBA00023065"/>
    </source>
</evidence>
<evidence type="ECO:0000256" key="6">
    <source>
        <dbReference type="ARBA" id="ARBA00023077"/>
    </source>
</evidence>
<keyword evidence="11" id="KW-0675">Receptor</keyword>
<dbReference type="InterPro" id="IPR012910">
    <property type="entry name" value="Plug_dom"/>
</dbReference>
<dbReference type="InterPro" id="IPR036942">
    <property type="entry name" value="Beta-barrel_TonB_sf"/>
</dbReference>
<reference evidence="11" key="1">
    <citation type="submission" date="2018-06" db="EMBL/GenBank/DDBJ databases">
        <authorList>
            <person name="Zhirakovskaya E."/>
        </authorList>
    </citation>
    <scope>NUCLEOTIDE SEQUENCE</scope>
</reference>
<evidence type="ECO:0000256" key="4">
    <source>
        <dbReference type="ARBA" id="ARBA00022729"/>
    </source>
</evidence>
<name>A0A3B1B3G8_9ZZZZ</name>
<dbReference type="InterPro" id="IPR000531">
    <property type="entry name" value="Beta-barrel_TonB"/>
</dbReference>
<evidence type="ECO:0000259" key="10">
    <source>
        <dbReference type="Pfam" id="PF07715"/>
    </source>
</evidence>
<evidence type="ECO:0000256" key="3">
    <source>
        <dbReference type="ARBA" id="ARBA00022692"/>
    </source>
</evidence>
<dbReference type="EMBL" id="UOFX01000040">
    <property type="protein sequence ID" value="VAX08661.1"/>
    <property type="molecule type" value="Genomic_DNA"/>
</dbReference>
<evidence type="ECO:0000313" key="11">
    <source>
        <dbReference type="EMBL" id="VAX08661.1"/>
    </source>
</evidence>
<organism evidence="11">
    <name type="scientific">hydrothermal vent metagenome</name>
    <dbReference type="NCBI Taxonomy" id="652676"/>
    <lineage>
        <taxon>unclassified sequences</taxon>
        <taxon>metagenomes</taxon>
        <taxon>ecological metagenomes</taxon>
    </lineage>
</organism>
<dbReference type="GO" id="GO:0009279">
    <property type="term" value="C:cell outer membrane"/>
    <property type="evidence" value="ECO:0007669"/>
    <property type="project" value="UniProtKB-SubCell"/>
</dbReference>
<proteinExistence type="predicted"/>
<dbReference type="Pfam" id="PF00593">
    <property type="entry name" value="TonB_dep_Rec_b-barrel"/>
    <property type="match status" value="1"/>
</dbReference>
<evidence type="ECO:0000256" key="1">
    <source>
        <dbReference type="ARBA" id="ARBA00004571"/>
    </source>
</evidence>
<accession>A0A3B1B3G8</accession>
<comment type="subcellular location">
    <subcellularLocation>
        <location evidence="1">Cell outer membrane</location>
        <topology evidence="1">Multi-pass membrane protein</topology>
    </subcellularLocation>
</comment>
<dbReference type="GO" id="GO:0015889">
    <property type="term" value="P:cobalamin transport"/>
    <property type="evidence" value="ECO:0007669"/>
    <property type="project" value="TreeGrafter"/>
</dbReference>
<keyword evidence="3" id="KW-0812">Transmembrane</keyword>
<dbReference type="PANTHER" id="PTHR30069:SF53">
    <property type="entry name" value="COLICIN I RECEPTOR-RELATED"/>
    <property type="match status" value="1"/>
</dbReference>
<dbReference type="InterPro" id="IPR037066">
    <property type="entry name" value="Plug_dom_sf"/>
</dbReference>
<gene>
    <name evidence="11" type="ORF">MNBD_GAMMA26-2079</name>
</gene>
<keyword evidence="4" id="KW-0732">Signal</keyword>